<evidence type="ECO:0000256" key="2">
    <source>
        <dbReference type="SAM" id="Coils"/>
    </source>
</evidence>
<dbReference type="Proteomes" id="UP000639516">
    <property type="component" value="Unassembled WGS sequence"/>
</dbReference>
<dbReference type="Gene3D" id="2.40.30.170">
    <property type="match status" value="1"/>
</dbReference>
<dbReference type="NCBIfam" id="TIGR01730">
    <property type="entry name" value="RND_mfp"/>
    <property type="match status" value="1"/>
</dbReference>
<feature type="chain" id="PRO_5046697308" evidence="3">
    <location>
        <begin position="25"/>
        <end position="285"/>
    </location>
</feature>
<dbReference type="EMBL" id="JAATTO010000014">
    <property type="protein sequence ID" value="MBC9978812.1"/>
    <property type="molecule type" value="Genomic_DNA"/>
</dbReference>
<evidence type="ECO:0000313" key="5">
    <source>
        <dbReference type="Proteomes" id="UP000639516"/>
    </source>
</evidence>
<keyword evidence="3" id="KW-0732">Signal</keyword>
<dbReference type="InterPro" id="IPR006143">
    <property type="entry name" value="RND_pump_MFP"/>
</dbReference>
<dbReference type="PANTHER" id="PTHR30469:SF15">
    <property type="entry name" value="HLYD FAMILY OF SECRETION PROTEINS"/>
    <property type="match status" value="1"/>
</dbReference>
<dbReference type="RefSeq" id="WP_188106702.1">
    <property type="nucleotide sequence ID" value="NZ_JAANIH010000061.1"/>
</dbReference>
<feature type="coiled-coil region" evidence="2">
    <location>
        <begin position="127"/>
        <end position="161"/>
    </location>
</feature>
<feature type="signal peptide" evidence="3">
    <location>
        <begin position="1"/>
        <end position="24"/>
    </location>
</feature>
<accession>A0ABR7U5Y2</accession>
<dbReference type="Gene3D" id="1.10.287.470">
    <property type="entry name" value="Helix hairpin bin"/>
    <property type="match status" value="1"/>
</dbReference>
<comment type="similarity">
    <text evidence="1">Belongs to the membrane fusion protein (MFP) (TC 8.A.1) family.</text>
</comment>
<comment type="caution">
    <text evidence="4">The sequence shown here is derived from an EMBL/GenBank/DDBJ whole genome shotgun (WGS) entry which is preliminary data.</text>
</comment>
<reference evidence="4 5" key="1">
    <citation type="journal article" date="2020" name="Arch. Microbiol.">
        <title>Bradyrhizobium campsiandrae sp. nov., a nitrogen-fixing bacterial strain isolated from a native leguminous tree from the Amazon adapted to flooded conditions.</title>
        <authorList>
            <person name="Cabral Michel D."/>
            <person name="Martins da Costa E."/>
            <person name="Azarias Guimaraes A."/>
            <person name="Soares de Carvalho T."/>
            <person name="Santos de Castro Caputo P."/>
            <person name="Willems A."/>
            <person name="de Souza Moreira F.M."/>
        </authorList>
    </citation>
    <scope>NUCLEOTIDE SEQUENCE [LARGE SCALE GENOMIC DNA]</scope>
    <source>
        <strain evidence="5">INPA 384B</strain>
    </source>
</reference>
<evidence type="ECO:0000313" key="4">
    <source>
        <dbReference type="EMBL" id="MBC9978812.1"/>
    </source>
</evidence>
<dbReference type="PANTHER" id="PTHR30469">
    <property type="entry name" value="MULTIDRUG RESISTANCE PROTEIN MDTA"/>
    <property type="match status" value="1"/>
</dbReference>
<dbReference type="Gene3D" id="2.40.50.100">
    <property type="match status" value="1"/>
</dbReference>
<organism evidence="4 5">
    <name type="scientific">Bradyrhizobium campsiandrae</name>
    <dbReference type="NCBI Taxonomy" id="1729892"/>
    <lineage>
        <taxon>Bacteria</taxon>
        <taxon>Pseudomonadati</taxon>
        <taxon>Pseudomonadota</taxon>
        <taxon>Alphaproteobacteria</taxon>
        <taxon>Hyphomicrobiales</taxon>
        <taxon>Nitrobacteraceae</taxon>
        <taxon>Bradyrhizobium</taxon>
    </lineage>
</organism>
<keyword evidence="2" id="KW-0175">Coiled coil</keyword>
<protein>
    <submittedName>
        <fullName evidence="4">Efflux RND transporter periplasmic adaptor subunit</fullName>
    </submittedName>
</protein>
<name>A0ABR7U5Y2_9BRAD</name>
<evidence type="ECO:0000256" key="3">
    <source>
        <dbReference type="SAM" id="SignalP"/>
    </source>
</evidence>
<evidence type="ECO:0000256" key="1">
    <source>
        <dbReference type="ARBA" id="ARBA00009477"/>
    </source>
</evidence>
<sequence>MQAMAWRAASGLVAALLLAPGARAQSLDDYASRASCLITPFHVYKLAMSIPGPLASVAVKRADVVKKGQIIAQLESVVEQAQVDAARVRSTTDVAIRLKTAVYTAAAAKLERQRKLKVAAVTSEQAFEEAEAAASVAKEEIEQARLDKELAALELTRLEATLDRRTLRAPAEGVVTSVELHAGEYADPTNPVATVTEIDPLTVDVYLPAKAYPLVSMGMSAGITPQEPLGGAREGVVITKDPQIDAASGLFLVQLRLPNPGAAIPAGVHCSVKFERMSAAADALK</sequence>
<gene>
    <name evidence="4" type="ORF">HA482_11385</name>
</gene>
<dbReference type="SUPFAM" id="SSF111369">
    <property type="entry name" value="HlyD-like secretion proteins"/>
    <property type="match status" value="1"/>
</dbReference>
<keyword evidence="5" id="KW-1185">Reference proteome</keyword>
<proteinExistence type="inferred from homology"/>